<name>A0A8S3DCF8_9BILA</name>
<feature type="non-terminal residue" evidence="2">
    <location>
        <position position="81"/>
    </location>
</feature>
<sequence length="81" mass="9627">DQLQTTIDNLHTSSKTFEEKLQEHIKTNQTLEKNLEKQKKNNSDLQQENTRLLALNAKQLQDLRHIEQLRQSIITFEKKLD</sequence>
<comment type="caution">
    <text evidence="2">The sequence shown here is derived from an EMBL/GenBank/DDBJ whole genome shotgun (WGS) entry which is preliminary data.</text>
</comment>
<evidence type="ECO:0000256" key="1">
    <source>
        <dbReference type="SAM" id="Coils"/>
    </source>
</evidence>
<evidence type="ECO:0000313" key="3">
    <source>
        <dbReference type="Proteomes" id="UP000676336"/>
    </source>
</evidence>
<protein>
    <submittedName>
        <fullName evidence="2">Uncharacterized protein</fullName>
    </submittedName>
</protein>
<evidence type="ECO:0000313" key="2">
    <source>
        <dbReference type="EMBL" id="CAF4987799.1"/>
    </source>
</evidence>
<dbReference type="Proteomes" id="UP000676336">
    <property type="component" value="Unassembled WGS sequence"/>
</dbReference>
<reference evidence="2" key="1">
    <citation type="submission" date="2021-02" db="EMBL/GenBank/DDBJ databases">
        <authorList>
            <person name="Nowell W R."/>
        </authorList>
    </citation>
    <scope>NUCLEOTIDE SEQUENCE</scope>
</reference>
<feature type="coiled-coil region" evidence="1">
    <location>
        <begin position="14"/>
        <end position="55"/>
    </location>
</feature>
<accession>A0A8S3DCF8</accession>
<proteinExistence type="predicted"/>
<gene>
    <name evidence="2" type="ORF">SMN809_LOCUS56091</name>
</gene>
<keyword evidence="1" id="KW-0175">Coiled coil</keyword>
<dbReference type="EMBL" id="CAJOBI010199786">
    <property type="protein sequence ID" value="CAF4987799.1"/>
    <property type="molecule type" value="Genomic_DNA"/>
</dbReference>
<dbReference type="AlphaFoldDB" id="A0A8S3DCF8"/>
<organism evidence="2 3">
    <name type="scientific">Rotaria magnacalcarata</name>
    <dbReference type="NCBI Taxonomy" id="392030"/>
    <lineage>
        <taxon>Eukaryota</taxon>
        <taxon>Metazoa</taxon>
        <taxon>Spiralia</taxon>
        <taxon>Gnathifera</taxon>
        <taxon>Rotifera</taxon>
        <taxon>Eurotatoria</taxon>
        <taxon>Bdelloidea</taxon>
        <taxon>Philodinida</taxon>
        <taxon>Philodinidae</taxon>
        <taxon>Rotaria</taxon>
    </lineage>
</organism>
<feature type="non-terminal residue" evidence="2">
    <location>
        <position position="1"/>
    </location>
</feature>